<comment type="similarity">
    <text evidence="1">Belongs to the STIG1 family.</text>
</comment>
<evidence type="ECO:0000256" key="2">
    <source>
        <dbReference type="ARBA" id="ARBA00022729"/>
    </source>
</evidence>
<comment type="caution">
    <text evidence="4">The sequence shown here is derived from an EMBL/GenBank/DDBJ whole genome shotgun (WGS) entry which is preliminary data.</text>
</comment>
<proteinExistence type="inferred from homology"/>
<dbReference type="InterPro" id="IPR006969">
    <property type="entry name" value="Stig-like"/>
</dbReference>
<keyword evidence="5" id="KW-1185">Reference proteome</keyword>
<evidence type="ECO:0000256" key="1">
    <source>
        <dbReference type="ARBA" id="ARBA00006010"/>
    </source>
</evidence>
<dbReference type="PANTHER" id="PTHR33227">
    <property type="entry name" value="STIGMA-SPECIFIC STIG1-LIKE PROTEIN 3"/>
    <property type="match status" value="1"/>
</dbReference>
<gene>
    <name evidence="4" type="ORF">PVL29_012386</name>
</gene>
<evidence type="ECO:0000313" key="4">
    <source>
        <dbReference type="EMBL" id="KAJ9689673.1"/>
    </source>
</evidence>
<accession>A0AA38ZIF6</accession>
<feature type="chain" id="PRO_5041363425" description="Stigma-specific STIG1-like protein 1" evidence="3">
    <location>
        <begin position="22"/>
        <end position="149"/>
    </location>
</feature>
<evidence type="ECO:0008006" key="6">
    <source>
        <dbReference type="Google" id="ProtNLM"/>
    </source>
</evidence>
<feature type="signal peptide" evidence="3">
    <location>
        <begin position="1"/>
        <end position="21"/>
    </location>
</feature>
<dbReference type="Pfam" id="PF04885">
    <property type="entry name" value="Stig1"/>
    <property type="match status" value="1"/>
</dbReference>
<evidence type="ECO:0000313" key="5">
    <source>
        <dbReference type="Proteomes" id="UP001168098"/>
    </source>
</evidence>
<organism evidence="4 5">
    <name type="scientific">Vitis rotundifolia</name>
    <name type="common">Muscadine grape</name>
    <dbReference type="NCBI Taxonomy" id="103349"/>
    <lineage>
        <taxon>Eukaryota</taxon>
        <taxon>Viridiplantae</taxon>
        <taxon>Streptophyta</taxon>
        <taxon>Embryophyta</taxon>
        <taxon>Tracheophyta</taxon>
        <taxon>Spermatophyta</taxon>
        <taxon>Magnoliopsida</taxon>
        <taxon>eudicotyledons</taxon>
        <taxon>Gunneridae</taxon>
        <taxon>Pentapetalae</taxon>
        <taxon>rosids</taxon>
        <taxon>Vitales</taxon>
        <taxon>Vitaceae</taxon>
        <taxon>Viteae</taxon>
        <taxon>Vitis</taxon>
    </lineage>
</organism>
<protein>
    <recommendedName>
        <fullName evidence="6">Stigma-specific STIG1-like protein 1</fullName>
    </recommendedName>
</protein>
<sequence length="149" mass="16521">MALKLLKLLFILSITTSIVSAASSANENNEDNSIEDSDVESHLALPEGEETTSSNGTSDFMLQNKHLICDKFPQICRRKSSPGLDFCQKKCVNLTKDPNNCGECRRKCKHNCICSRHCVNPYVDPLNCGSCGKKCKNWEACLYGMCSYA</sequence>
<evidence type="ECO:0000256" key="3">
    <source>
        <dbReference type="SAM" id="SignalP"/>
    </source>
</evidence>
<name>A0AA38ZIF6_VITRO</name>
<keyword evidence="2 3" id="KW-0732">Signal</keyword>
<dbReference type="EMBL" id="JARBHA010000010">
    <property type="protein sequence ID" value="KAJ9689673.1"/>
    <property type="molecule type" value="Genomic_DNA"/>
</dbReference>
<dbReference type="Proteomes" id="UP001168098">
    <property type="component" value="Unassembled WGS sequence"/>
</dbReference>
<dbReference type="AlphaFoldDB" id="A0AA38ZIF6"/>
<reference evidence="4 5" key="1">
    <citation type="journal article" date="2023" name="BMC Biotechnol.">
        <title>Vitis rotundifolia cv Carlos genome sequencing.</title>
        <authorList>
            <person name="Huff M."/>
            <person name="Hulse-Kemp A."/>
            <person name="Scheffler B."/>
            <person name="Youngblood R."/>
            <person name="Simpson S."/>
            <person name="Babiker E."/>
            <person name="Staton M."/>
        </authorList>
    </citation>
    <scope>NUCLEOTIDE SEQUENCE [LARGE SCALE GENOMIC DNA]</scope>
    <source>
        <tissue evidence="4">Leaf</tissue>
    </source>
</reference>
<dbReference type="PANTHER" id="PTHR33227:SF59">
    <property type="entry name" value="STIGMA-SPECIFIC STIG1-LIKE PROTEIN 3"/>
    <property type="match status" value="1"/>
</dbReference>